<sequence>MDNYYYAALPGIDQEEMVWLEELTKKFDDDTRKKFLFLYQSRRKDPQTILITCLLGLIGPNGIHRFLLDQILIGILYVVTLGFCFIGTIIDAINYRRLTWEYNKQVSLEVAAMLSRTWTDR</sequence>
<evidence type="ECO:0000313" key="7">
    <source>
        <dbReference type="EMBL" id="WZN38904.1"/>
    </source>
</evidence>
<protein>
    <submittedName>
        <fullName evidence="7">TM2 domain-containing protein</fullName>
    </submittedName>
</protein>
<evidence type="ECO:0000256" key="1">
    <source>
        <dbReference type="ARBA" id="ARBA00004141"/>
    </source>
</evidence>
<keyword evidence="4 5" id="KW-0472">Membrane</keyword>
<dbReference type="InterPro" id="IPR007829">
    <property type="entry name" value="TM2"/>
</dbReference>
<organism evidence="7 8">
    <name type="scientific">Chitinophaga pollutisoli</name>
    <dbReference type="NCBI Taxonomy" id="3133966"/>
    <lineage>
        <taxon>Bacteria</taxon>
        <taxon>Pseudomonadati</taxon>
        <taxon>Bacteroidota</taxon>
        <taxon>Chitinophagia</taxon>
        <taxon>Chitinophagales</taxon>
        <taxon>Chitinophagaceae</taxon>
        <taxon>Chitinophaga</taxon>
    </lineage>
</organism>
<accession>A0ABZ2YGB6</accession>
<name>A0ABZ2YGB6_9BACT</name>
<dbReference type="EMBL" id="CP149822">
    <property type="protein sequence ID" value="WZN38904.1"/>
    <property type="molecule type" value="Genomic_DNA"/>
</dbReference>
<proteinExistence type="predicted"/>
<evidence type="ECO:0000313" key="8">
    <source>
        <dbReference type="Proteomes" id="UP001485459"/>
    </source>
</evidence>
<feature type="transmembrane region" description="Helical" evidence="5">
    <location>
        <begin position="49"/>
        <end position="68"/>
    </location>
</feature>
<dbReference type="Proteomes" id="UP001485459">
    <property type="component" value="Chromosome"/>
</dbReference>
<gene>
    <name evidence="7" type="ORF">WJU16_12920</name>
</gene>
<evidence type="ECO:0000256" key="4">
    <source>
        <dbReference type="ARBA" id="ARBA00023136"/>
    </source>
</evidence>
<feature type="transmembrane region" description="Helical" evidence="5">
    <location>
        <begin position="74"/>
        <end position="95"/>
    </location>
</feature>
<reference evidence="8" key="1">
    <citation type="submission" date="2024-03" db="EMBL/GenBank/DDBJ databases">
        <title>Chitinophaga horti sp. nov., isolated from garden soil.</title>
        <authorList>
            <person name="Lee D.S."/>
            <person name="Han D.M."/>
            <person name="Baek J.H."/>
            <person name="Choi D.G."/>
            <person name="Jeon J.H."/>
            <person name="Jeon C.O."/>
        </authorList>
    </citation>
    <scope>NUCLEOTIDE SEQUENCE [LARGE SCALE GENOMIC DNA]</scope>
    <source>
        <strain evidence="8">GPA1</strain>
    </source>
</reference>
<evidence type="ECO:0000259" key="6">
    <source>
        <dbReference type="Pfam" id="PF05154"/>
    </source>
</evidence>
<dbReference type="Pfam" id="PF05154">
    <property type="entry name" value="TM2"/>
    <property type="match status" value="1"/>
</dbReference>
<keyword evidence="3 5" id="KW-1133">Transmembrane helix</keyword>
<dbReference type="RefSeq" id="WP_341833914.1">
    <property type="nucleotide sequence ID" value="NZ_CP149822.1"/>
</dbReference>
<evidence type="ECO:0000256" key="3">
    <source>
        <dbReference type="ARBA" id="ARBA00022989"/>
    </source>
</evidence>
<feature type="domain" description="TM2" evidence="6">
    <location>
        <begin position="48"/>
        <end position="93"/>
    </location>
</feature>
<keyword evidence="2 5" id="KW-0812">Transmembrane</keyword>
<keyword evidence="8" id="KW-1185">Reference proteome</keyword>
<comment type="subcellular location">
    <subcellularLocation>
        <location evidence="1">Membrane</location>
        <topology evidence="1">Multi-pass membrane protein</topology>
    </subcellularLocation>
</comment>
<evidence type="ECO:0000256" key="2">
    <source>
        <dbReference type="ARBA" id="ARBA00022692"/>
    </source>
</evidence>
<evidence type="ECO:0000256" key="5">
    <source>
        <dbReference type="SAM" id="Phobius"/>
    </source>
</evidence>